<dbReference type="PRINTS" id="PR01039">
    <property type="entry name" value="TRNASYNTHTRP"/>
</dbReference>
<dbReference type="InterPro" id="IPR002306">
    <property type="entry name" value="Trp-tRNA-ligase"/>
</dbReference>
<dbReference type="STRING" id="1684307.A0A316U165"/>
<comment type="subcellular location">
    <subcellularLocation>
        <location evidence="1">Mitochondrion</location>
    </subcellularLocation>
</comment>
<dbReference type="PROSITE" id="PS00178">
    <property type="entry name" value="AA_TRNA_LIGASE_I"/>
    <property type="match status" value="1"/>
</dbReference>
<dbReference type="InterPro" id="IPR002305">
    <property type="entry name" value="aa-tRNA-synth_Ic"/>
</dbReference>
<keyword evidence="8 11" id="KW-0030">Aminoacyl-tRNA synthetase</keyword>
<dbReference type="PANTHER" id="PTHR43766:SF1">
    <property type="entry name" value="TRYPTOPHAN--TRNA LIGASE, MITOCHONDRIAL"/>
    <property type="match status" value="1"/>
</dbReference>
<evidence type="ECO:0000256" key="12">
    <source>
        <dbReference type="SAM" id="MobiDB-lite"/>
    </source>
</evidence>
<evidence type="ECO:0000256" key="5">
    <source>
        <dbReference type="ARBA" id="ARBA00022741"/>
    </source>
</evidence>
<name>A0A316U165_9BASI</name>
<dbReference type="GeneID" id="37015345"/>
<dbReference type="RefSeq" id="XP_025346100.1">
    <property type="nucleotide sequence ID" value="XM_025493611.1"/>
</dbReference>
<dbReference type="InterPro" id="IPR014729">
    <property type="entry name" value="Rossmann-like_a/b/a_fold"/>
</dbReference>
<proteinExistence type="inferred from homology"/>
<keyword evidence="4 11" id="KW-0436">Ligase</keyword>
<dbReference type="Gene3D" id="1.10.240.10">
    <property type="entry name" value="Tyrosyl-Transfer RNA Synthetase"/>
    <property type="match status" value="1"/>
</dbReference>
<accession>A0A316U165</accession>
<dbReference type="Gene3D" id="3.40.50.620">
    <property type="entry name" value="HUPs"/>
    <property type="match status" value="1"/>
</dbReference>
<dbReference type="Proteomes" id="UP000245942">
    <property type="component" value="Unassembled WGS sequence"/>
</dbReference>
<dbReference type="FunFam" id="1.10.240.10:FF:000002">
    <property type="entry name" value="Tryptophan--tRNA ligase"/>
    <property type="match status" value="1"/>
</dbReference>
<dbReference type="GO" id="GO:0070183">
    <property type="term" value="P:mitochondrial tryptophanyl-tRNA aminoacylation"/>
    <property type="evidence" value="ECO:0007669"/>
    <property type="project" value="TreeGrafter"/>
</dbReference>
<keyword evidence="5 11" id="KW-0547">Nucleotide-binding</keyword>
<dbReference type="EMBL" id="KZ819333">
    <property type="protein sequence ID" value="PWN18940.1"/>
    <property type="molecule type" value="Genomic_DNA"/>
</dbReference>
<dbReference type="HAMAP" id="MF_00140_B">
    <property type="entry name" value="Trp_tRNA_synth_B"/>
    <property type="match status" value="1"/>
</dbReference>
<keyword evidence="14" id="KW-1185">Reference proteome</keyword>
<evidence type="ECO:0000256" key="8">
    <source>
        <dbReference type="ARBA" id="ARBA00023146"/>
    </source>
</evidence>
<comment type="similarity">
    <text evidence="2 11">Belongs to the class-I aminoacyl-tRNA synthetase family.</text>
</comment>
<dbReference type="EC" id="6.1.1.2" evidence="3"/>
<evidence type="ECO:0000256" key="4">
    <source>
        <dbReference type="ARBA" id="ARBA00022598"/>
    </source>
</evidence>
<evidence type="ECO:0000256" key="2">
    <source>
        <dbReference type="ARBA" id="ARBA00005594"/>
    </source>
</evidence>
<sequence>MPPSRGYASLSSSAPVQRPMCIFSGIQPTGVPHIGNLLGALFNWVSIQNSLQASRASSSSTPPPELYFSIVGLHALTIPQNPATLAQERKDMLASLLAIGLDPEQSTIYHQDEVGEHAQLHWLLSCLVSMGRLRRMTTWKGKIATARGTATPVEPEQGGPTAGEADEGIADVDEEHRDLSLGLFSYPVLQAADILLYKATHVPIGQDQVQHLELARDIAATFNKRFPSSHTTPKSSKSRREPPFFPLPQPLITSTPKILSLRDPTAKMSKSAPDPASRILLTDDDTAIRAKVKRAVTDTERSISFDPEGRPGVSSLLSIIAALRSYQAQQTQSTLDPFAAASAGVTPKEVAQQLDSSGGGHALLKETVTSALIEVLGPIRERFQQLKEREAQSGYLEQVAALGREKASVRAKETLGEVKERMGLR</sequence>
<keyword evidence="7 11" id="KW-0648">Protein biosynthesis</keyword>
<dbReference type="OrthoDB" id="15808at2759"/>
<dbReference type="AlphaFoldDB" id="A0A316U165"/>
<dbReference type="InterPro" id="IPR001412">
    <property type="entry name" value="aa-tRNA-synth_I_CS"/>
</dbReference>
<evidence type="ECO:0000256" key="3">
    <source>
        <dbReference type="ARBA" id="ARBA00013161"/>
    </source>
</evidence>
<feature type="region of interest" description="Disordered" evidence="12">
    <location>
        <begin position="225"/>
        <end position="249"/>
    </location>
</feature>
<reference evidence="13 14" key="1">
    <citation type="journal article" date="2018" name="Mol. Biol. Evol.">
        <title>Broad Genomic Sampling Reveals a Smut Pathogenic Ancestry of the Fungal Clade Ustilaginomycotina.</title>
        <authorList>
            <person name="Kijpornyongpan T."/>
            <person name="Mondo S.J."/>
            <person name="Barry K."/>
            <person name="Sandor L."/>
            <person name="Lee J."/>
            <person name="Lipzen A."/>
            <person name="Pangilinan J."/>
            <person name="LaButti K."/>
            <person name="Hainaut M."/>
            <person name="Henrissat B."/>
            <person name="Grigoriev I.V."/>
            <person name="Spatafora J.W."/>
            <person name="Aime M.C."/>
        </authorList>
    </citation>
    <scope>NUCLEOTIDE SEQUENCE [LARGE SCALE GENOMIC DNA]</scope>
    <source>
        <strain evidence="13 14">MCA 4718</strain>
    </source>
</reference>
<organism evidence="13 14">
    <name type="scientific">Pseudomicrostroma glucosiphilum</name>
    <dbReference type="NCBI Taxonomy" id="1684307"/>
    <lineage>
        <taxon>Eukaryota</taxon>
        <taxon>Fungi</taxon>
        <taxon>Dikarya</taxon>
        <taxon>Basidiomycota</taxon>
        <taxon>Ustilaginomycotina</taxon>
        <taxon>Exobasidiomycetes</taxon>
        <taxon>Microstromatales</taxon>
        <taxon>Microstromatales incertae sedis</taxon>
        <taxon>Pseudomicrostroma</taxon>
    </lineage>
</organism>
<evidence type="ECO:0000256" key="11">
    <source>
        <dbReference type="RuleBase" id="RU363036"/>
    </source>
</evidence>
<dbReference type="PANTHER" id="PTHR43766">
    <property type="entry name" value="TRYPTOPHAN--TRNA LIGASE, MITOCHONDRIAL"/>
    <property type="match status" value="1"/>
</dbReference>
<comment type="catalytic activity">
    <reaction evidence="10">
        <text>tRNA(Trp) + L-tryptophan + ATP = L-tryptophyl-tRNA(Trp) + AMP + diphosphate + H(+)</text>
        <dbReference type="Rhea" id="RHEA:24080"/>
        <dbReference type="Rhea" id="RHEA-COMP:9671"/>
        <dbReference type="Rhea" id="RHEA-COMP:9705"/>
        <dbReference type="ChEBI" id="CHEBI:15378"/>
        <dbReference type="ChEBI" id="CHEBI:30616"/>
        <dbReference type="ChEBI" id="CHEBI:33019"/>
        <dbReference type="ChEBI" id="CHEBI:57912"/>
        <dbReference type="ChEBI" id="CHEBI:78442"/>
        <dbReference type="ChEBI" id="CHEBI:78535"/>
        <dbReference type="ChEBI" id="CHEBI:456215"/>
        <dbReference type="EC" id="6.1.1.2"/>
    </reaction>
</comment>
<dbReference type="SUPFAM" id="SSF52374">
    <property type="entry name" value="Nucleotidylyl transferase"/>
    <property type="match status" value="1"/>
</dbReference>
<dbReference type="InterPro" id="IPR050203">
    <property type="entry name" value="Trp-tRNA_synthetase"/>
</dbReference>
<dbReference type="GO" id="GO:0004830">
    <property type="term" value="F:tryptophan-tRNA ligase activity"/>
    <property type="evidence" value="ECO:0007669"/>
    <property type="project" value="UniProtKB-EC"/>
</dbReference>
<keyword evidence="6 11" id="KW-0067">ATP-binding</keyword>
<dbReference type="GO" id="GO:0005759">
    <property type="term" value="C:mitochondrial matrix"/>
    <property type="evidence" value="ECO:0007669"/>
    <property type="project" value="TreeGrafter"/>
</dbReference>
<evidence type="ECO:0000313" key="13">
    <source>
        <dbReference type="EMBL" id="PWN18940.1"/>
    </source>
</evidence>
<dbReference type="NCBIfam" id="TIGR00233">
    <property type="entry name" value="trpS"/>
    <property type="match status" value="1"/>
</dbReference>
<evidence type="ECO:0000256" key="6">
    <source>
        <dbReference type="ARBA" id="ARBA00022840"/>
    </source>
</evidence>
<evidence type="ECO:0000256" key="1">
    <source>
        <dbReference type="ARBA" id="ARBA00004173"/>
    </source>
</evidence>
<protein>
    <recommendedName>
        <fullName evidence="3">tryptophan--tRNA ligase</fullName>
        <ecNumber evidence="3">6.1.1.2</ecNumber>
    </recommendedName>
    <alternativeName>
        <fullName evidence="9">Tryptophanyl-tRNA synthetase</fullName>
    </alternativeName>
</protein>
<dbReference type="CDD" id="cd00806">
    <property type="entry name" value="TrpRS_core"/>
    <property type="match status" value="1"/>
</dbReference>
<dbReference type="InterPro" id="IPR024109">
    <property type="entry name" value="Trp-tRNA-ligase_bac-type"/>
</dbReference>
<evidence type="ECO:0000256" key="10">
    <source>
        <dbReference type="ARBA" id="ARBA00049929"/>
    </source>
</evidence>
<gene>
    <name evidence="13" type="ORF">BCV69DRAFT_288176</name>
</gene>
<dbReference type="GO" id="GO:0005524">
    <property type="term" value="F:ATP binding"/>
    <property type="evidence" value="ECO:0007669"/>
    <property type="project" value="UniProtKB-KW"/>
</dbReference>
<dbReference type="Pfam" id="PF00579">
    <property type="entry name" value="tRNA-synt_1b"/>
    <property type="match status" value="1"/>
</dbReference>
<evidence type="ECO:0000256" key="9">
    <source>
        <dbReference type="ARBA" id="ARBA00030268"/>
    </source>
</evidence>
<evidence type="ECO:0000256" key="7">
    <source>
        <dbReference type="ARBA" id="ARBA00022917"/>
    </source>
</evidence>
<evidence type="ECO:0000313" key="14">
    <source>
        <dbReference type="Proteomes" id="UP000245942"/>
    </source>
</evidence>